<evidence type="ECO:0000256" key="2">
    <source>
        <dbReference type="ARBA" id="ARBA00023315"/>
    </source>
</evidence>
<accession>A0A1I6DYJ4</accession>
<reference evidence="6" key="1">
    <citation type="submission" date="2016-10" db="EMBL/GenBank/DDBJ databases">
        <authorList>
            <person name="Varghese N."/>
            <person name="Submissions S."/>
        </authorList>
    </citation>
    <scope>NUCLEOTIDE SEQUENCE [LARGE SCALE GENOMIC DNA]</scope>
    <source>
        <strain evidence="6">DSM 3669</strain>
    </source>
</reference>
<keyword evidence="6" id="KW-1185">Reference proteome</keyword>
<dbReference type="GO" id="GO:0016746">
    <property type="term" value="F:acyltransferase activity"/>
    <property type="evidence" value="ECO:0007669"/>
    <property type="project" value="UniProtKB-KW"/>
</dbReference>
<dbReference type="PANTHER" id="PTHR34069">
    <property type="entry name" value="3-OXOACYL-[ACYL-CARRIER-PROTEIN] SYNTHASE 3"/>
    <property type="match status" value="1"/>
</dbReference>
<sequence>MVGITAFGAYIPFNRLERRRLAEAFGEPALPGEKAVANYDEDSVTMAVEAARDCLNGIKPADLEGIYFATTTPPYLEKQSSTTITAALDAPETARTADFTSTLRAGSTALLSAVDSVKAGAENVLVTAADCRPGAARGQFEQLFGDGAAAFVIGRENVLAEIEDSTTVAGDVLTQWRDTGDRYVRTWEERFVITRGYGPLVTKALSALAARLKITPAEVNKLVLYAPSPRYQAGTARSLGFRQHQIQDGLFDTVGLTGAAHAPLMLAAALEKAEPGDRLLMVTFGEGADAILMRVTENIKKFSPRRGVSGYLTSKKTTLSYQTYLRWKNMLNHEPPRRPDPERPSAPAMWRNAKKNLAFYGCRCTRCGTPQIPAQRICVHCQAKDETELYRFADINARIATYTIDYLTFSQDPPTVFSVIDFAGGGRLLCEMTDCEPDKVAIDTEVEMTFRCLYKAGGIHNYYWKARPKR</sequence>
<dbReference type="InterPro" id="IPR013747">
    <property type="entry name" value="ACP_syn_III_C"/>
</dbReference>
<dbReference type="InterPro" id="IPR002878">
    <property type="entry name" value="ChsH2_C"/>
</dbReference>
<dbReference type="Pfam" id="PF08541">
    <property type="entry name" value="ACP_syn_III_C"/>
    <property type="match status" value="1"/>
</dbReference>
<dbReference type="EMBL" id="FOYM01000021">
    <property type="protein sequence ID" value="SFR10401.1"/>
    <property type="molecule type" value="Genomic_DNA"/>
</dbReference>
<keyword evidence="1" id="KW-0808">Transferase</keyword>
<evidence type="ECO:0000259" key="4">
    <source>
        <dbReference type="Pfam" id="PF08541"/>
    </source>
</evidence>
<keyword evidence="2" id="KW-0012">Acyltransferase</keyword>
<evidence type="ECO:0000256" key="1">
    <source>
        <dbReference type="ARBA" id="ARBA00022679"/>
    </source>
</evidence>
<proteinExistence type="predicted"/>
<dbReference type="Pfam" id="PF01796">
    <property type="entry name" value="OB_ChsH2_C"/>
    <property type="match status" value="1"/>
</dbReference>
<dbReference type="Proteomes" id="UP000199584">
    <property type="component" value="Unassembled WGS sequence"/>
</dbReference>
<evidence type="ECO:0000313" key="6">
    <source>
        <dbReference type="Proteomes" id="UP000199584"/>
    </source>
</evidence>
<feature type="domain" description="Beta-ketoacyl-[acyl-carrier-protein] synthase III C-terminal" evidence="4">
    <location>
        <begin position="211"/>
        <end position="288"/>
    </location>
</feature>
<dbReference type="InterPro" id="IPR012340">
    <property type="entry name" value="NA-bd_OB-fold"/>
</dbReference>
<dbReference type="CDD" id="cd00827">
    <property type="entry name" value="init_cond_enzymes"/>
    <property type="match status" value="1"/>
</dbReference>
<dbReference type="PANTHER" id="PTHR34069:SF2">
    <property type="entry name" value="BETA-KETOACYL-[ACYL-CARRIER-PROTEIN] SYNTHASE III"/>
    <property type="match status" value="1"/>
</dbReference>
<dbReference type="RefSeq" id="WP_092484799.1">
    <property type="nucleotide sequence ID" value="NZ_FOYM01000021.1"/>
</dbReference>
<dbReference type="Gene3D" id="3.40.47.10">
    <property type="match status" value="1"/>
</dbReference>
<evidence type="ECO:0000259" key="3">
    <source>
        <dbReference type="Pfam" id="PF01796"/>
    </source>
</evidence>
<name>A0A1I6DYJ4_9FIRM</name>
<dbReference type="AlphaFoldDB" id="A0A1I6DYJ4"/>
<dbReference type="STRING" id="39060.SAMN05660706_1215"/>
<protein>
    <submittedName>
        <fullName evidence="5">3-hydroxy-3-methylglutaryl CoA synthase</fullName>
    </submittedName>
</protein>
<organism evidence="5 6">
    <name type="scientific">Desulfoscipio geothermicus DSM 3669</name>
    <dbReference type="NCBI Taxonomy" id="1121426"/>
    <lineage>
        <taxon>Bacteria</taxon>
        <taxon>Bacillati</taxon>
        <taxon>Bacillota</taxon>
        <taxon>Clostridia</taxon>
        <taxon>Eubacteriales</taxon>
        <taxon>Desulfallaceae</taxon>
        <taxon>Desulfoscipio</taxon>
    </lineage>
</organism>
<dbReference type="OrthoDB" id="9785144at2"/>
<evidence type="ECO:0000313" key="5">
    <source>
        <dbReference type="EMBL" id="SFR10401.1"/>
    </source>
</evidence>
<gene>
    <name evidence="5" type="ORF">SAMN05660706_1215</name>
</gene>
<dbReference type="SUPFAM" id="SSF53901">
    <property type="entry name" value="Thiolase-like"/>
    <property type="match status" value="2"/>
</dbReference>
<feature type="domain" description="ChsH2 C-terminal OB-fold" evidence="3">
    <location>
        <begin position="397"/>
        <end position="451"/>
    </location>
</feature>
<dbReference type="SUPFAM" id="SSF50249">
    <property type="entry name" value="Nucleic acid-binding proteins"/>
    <property type="match status" value="1"/>
</dbReference>
<dbReference type="GO" id="GO:0044550">
    <property type="term" value="P:secondary metabolite biosynthetic process"/>
    <property type="evidence" value="ECO:0007669"/>
    <property type="project" value="TreeGrafter"/>
</dbReference>
<dbReference type="InterPro" id="IPR016039">
    <property type="entry name" value="Thiolase-like"/>
</dbReference>